<evidence type="ECO:0000256" key="1">
    <source>
        <dbReference type="ARBA" id="ARBA00004162"/>
    </source>
</evidence>
<evidence type="ECO:0000256" key="8">
    <source>
        <dbReference type="SAM" id="MobiDB-lite"/>
    </source>
</evidence>
<keyword evidence="6" id="KW-1133">Transmembrane helix</keyword>
<evidence type="ECO:0000256" key="7">
    <source>
        <dbReference type="ARBA" id="ARBA00023136"/>
    </source>
</evidence>
<dbReference type="GO" id="GO:0005886">
    <property type="term" value="C:plasma membrane"/>
    <property type="evidence" value="ECO:0007669"/>
    <property type="project" value="UniProtKB-SubCell"/>
</dbReference>
<evidence type="ECO:0000256" key="4">
    <source>
        <dbReference type="ARBA" id="ARBA00022692"/>
    </source>
</evidence>
<dbReference type="GO" id="GO:0071973">
    <property type="term" value="P:bacterial-type flagellum-dependent cell motility"/>
    <property type="evidence" value="ECO:0007669"/>
    <property type="project" value="InterPro"/>
</dbReference>
<evidence type="ECO:0000256" key="5">
    <source>
        <dbReference type="ARBA" id="ARBA00022779"/>
    </source>
</evidence>
<dbReference type="Pfam" id="PF03748">
    <property type="entry name" value="FliL"/>
    <property type="match status" value="1"/>
</dbReference>
<evidence type="ECO:0008006" key="10">
    <source>
        <dbReference type="Google" id="ProtNLM"/>
    </source>
</evidence>
<evidence type="ECO:0000313" key="9">
    <source>
        <dbReference type="EMBL" id="SVD16202.1"/>
    </source>
</evidence>
<feature type="non-terminal residue" evidence="9">
    <location>
        <position position="1"/>
    </location>
</feature>
<reference evidence="9" key="1">
    <citation type="submission" date="2018-05" db="EMBL/GenBank/DDBJ databases">
        <authorList>
            <person name="Lanie J.A."/>
            <person name="Ng W.-L."/>
            <person name="Kazmierczak K.M."/>
            <person name="Andrzejewski T.M."/>
            <person name="Davidsen T.M."/>
            <person name="Wayne K.J."/>
            <person name="Tettelin H."/>
            <person name="Glass J.I."/>
            <person name="Rusch D."/>
            <person name="Podicherti R."/>
            <person name="Tsui H.-C.T."/>
            <person name="Winkler M.E."/>
        </authorList>
    </citation>
    <scope>NUCLEOTIDE SEQUENCE</scope>
</reference>
<dbReference type="EMBL" id="UINC01133334">
    <property type="protein sequence ID" value="SVD16202.1"/>
    <property type="molecule type" value="Genomic_DNA"/>
</dbReference>
<keyword evidence="3" id="KW-0145">Chemotaxis</keyword>
<dbReference type="AlphaFoldDB" id="A0A382T313"/>
<keyword evidence="2" id="KW-1003">Cell membrane</keyword>
<accession>A0A382T313</accession>
<feature type="region of interest" description="Disordered" evidence="8">
    <location>
        <begin position="1"/>
        <end position="25"/>
    </location>
</feature>
<sequence length="130" mass="14435">HGEAEGGHGESSGTGDSAEDNSVGEISIVGEGQPIVINPANSNGTRYLLVDIYLVRGNPEDKKFKEAIDLHSKKLQSLTMDKLSERDIQELSNPSIRKQIENDLMNQYQRILGPKEHPIKEIVVAKWIMQ</sequence>
<protein>
    <recommendedName>
        <fullName evidence="10">Flagellar protein FliL</fullName>
    </recommendedName>
</protein>
<evidence type="ECO:0000256" key="6">
    <source>
        <dbReference type="ARBA" id="ARBA00022989"/>
    </source>
</evidence>
<evidence type="ECO:0000256" key="3">
    <source>
        <dbReference type="ARBA" id="ARBA00022500"/>
    </source>
</evidence>
<organism evidence="9">
    <name type="scientific">marine metagenome</name>
    <dbReference type="NCBI Taxonomy" id="408172"/>
    <lineage>
        <taxon>unclassified sequences</taxon>
        <taxon>metagenomes</taxon>
        <taxon>ecological metagenomes</taxon>
    </lineage>
</organism>
<dbReference type="GO" id="GO:0009425">
    <property type="term" value="C:bacterial-type flagellum basal body"/>
    <property type="evidence" value="ECO:0007669"/>
    <property type="project" value="InterPro"/>
</dbReference>
<name>A0A382T313_9ZZZZ</name>
<dbReference type="GO" id="GO:0006935">
    <property type="term" value="P:chemotaxis"/>
    <property type="evidence" value="ECO:0007669"/>
    <property type="project" value="UniProtKB-KW"/>
</dbReference>
<evidence type="ECO:0000256" key="2">
    <source>
        <dbReference type="ARBA" id="ARBA00022475"/>
    </source>
</evidence>
<keyword evidence="4" id="KW-0812">Transmembrane</keyword>
<comment type="subcellular location">
    <subcellularLocation>
        <location evidence="1">Cell membrane</location>
        <topology evidence="1">Single-pass membrane protein</topology>
    </subcellularLocation>
</comment>
<proteinExistence type="predicted"/>
<gene>
    <name evidence="9" type="ORF">METZ01_LOCUS369056</name>
</gene>
<keyword evidence="5" id="KW-0283">Flagellar rotation</keyword>
<dbReference type="InterPro" id="IPR005503">
    <property type="entry name" value="FliL"/>
</dbReference>
<keyword evidence="7" id="KW-0472">Membrane</keyword>